<dbReference type="Proteomes" id="UP000199664">
    <property type="component" value="Unassembled WGS sequence"/>
</dbReference>
<dbReference type="PANTHER" id="PTHR42878:SF7">
    <property type="entry name" value="SENSOR HISTIDINE KINASE GLRK"/>
    <property type="match status" value="1"/>
</dbReference>
<evidence type="ECO:0000256" key="7">
    <source>
        <dbReference type="ARBA" id="ARBA00022840"/>
    </source>
</evidence>
<dbReference type="Gene3D" id="3.30.565.10">
    <property type="entry name" value="Histidine kinase-like ATPase, C-terminal domain"/>
    <property type="match status" value="1"/>
</dbReference>
<dbReference type="EC" id="2.7.13.3" evidence="2"/>
<evidence type="ECO:0000256" key="9">
    <source>
        <dbReference type="SAM" id="Phobius"/>
    </source>
</evidence>
<dbReference type="InterPro" id="IPR004358">
    <property type="entry name" value="Sig_transdc_His_kin-like_C"/>
</dbReference>
<protein>
    <recommendedName>
        <fullName evidence="2">histidine kinase</fullName>
        <ecNumber evidence="2">2.7.13.3</ecNumber>
    </recommendedName>
</protein>
<feature type="domain" description="Histidine kinase" evidence="10">
    <location>
        <begin position="252"/>
        <end position="488"/>
    </location>
</feature>
<dbReference type="CDD" id="cd00075">
    <property type="entry name" value="HATPase"/>
    <property type="match status" value="1"/>
</dbReference>
<dbReference type="InterPro" id="IPR007891">
    <property type="entry name" value="CHASE3"/>
</dbReference>
<keyword evidence="7" id="KW-0067">ATP-binding</keyword>
<accession>A0A1H8ALF4</accession>
<keyword evidence="6 11" id="KW-0418">Kinase</keyword>
<dbReference type="SUPFAM" id="SSF47384">
    <property type="entry name" value="Homodimeric domain of signal transducing histidine kinase"/>
    <property type="match status" value="1"/>
</dbReference>
<dbReference type="InterPro" id="IPR036890">
    <property type="entry name" value="HATPase_C_sf"/>
</dbReference>
<feature type="transmembrane region" description="Helical" evidence="9">
    <location>
        <begin position="187"/>
        <end position="208"/>
    </location>
</feature>
<dbReference type="Pfam" id="PF02518">
    <property type="entry name" value="HATPase_c"/>
    <property type="match status" value="1"/>
</dbReference>
<dbReference type="InterPro" id="IPR005467">
    <property type="entry name" value="His_kinase_dom"/>
</dbReference>
<dbReference type="SMART" id="SM00387">
    <property type="entry name" value="HATPase_c"/>
    <property type="match status" value="1"/>
</dbReference>
<evidence type="ECO:0000259" key="10">
    <source>
        <dbReference type="PROSITE" id="PS50109"/>
    </source>
</evidence>
<sequence>MPISPTHFLRSNLLLLAGGAIALLVIVIAAFWLTRASERQFDEVVAVRETRSATADLLSLAQDAETGQRGYLLSRDAAYLGPYTDAVAKFESTLQRVKASAGAAELTQAEVARLESALRGKLAELAETIALAQRGGWDDAIAALRQGSGRNFMDEARAGLGKIIAQSEQRLRRAIADQESASARLRWTIVLGALVILLFAAAAFWTIARYTREIILARTEVAALNIGLEARVQQRTEALTRANEEIQRFAYIVTHDLRAPLVNIMGFTSELEATAAPIKAYFDAGEAATPAVLDEARTAVDVDLPEAIGFIRSSTRKMDGLINAILKISREGKRVLRAEAIDLQSALDAAAAAVHHQANENGGGITVDCPPLKIRSDRLSMEQVLGNLLDNAIKYRSPNRELKVVMRAKREKSGWVVIDIEDNGRGIASTDHERIFELFRRSGAQDKPGEGIGLAHVRTIVRNLGGDITVRSELDAGTTFSILLPPDLSAVQRSAIT</sequence>
<dbReference type="RefSeq" id="WP_091843673.1">
    <property type="nucleotide sequence ID" value="NZ_FOAN01000020.1"/>
</dbReference>
<evidence type="ECO:0000256" key="1">
    <source>
        <dbReference type="ARBA" id="ARBA00000085"/>
    </source>
</evidence>
<gene>
    <name evidence="11" type="ORF">SAMN04515666_12021</name>
</gene>
<evidence type="ECO:0000256" key="5">
    <source>
        <dbReference type="ARBA" id="ARBA00022741"/>
    </source>
</evidence>
<evidence type="ECO:0000313" key="12">
    <source>
        <dbReference type="Proteomes" id="UP000199664"/>
    </source>
</evidence>
<name>A0A1H8ALF4_9HYPH</name>
<dbReference type="Gene3D" id="1.10.287.130">
    <property type="match status" value="1"/>
</dbReference>
<keyword evidence="8" id="KW-0902">Two-component regulatory system</keyword>
<dbReference type="GO" id="GO:0030295">
    <property type="term" value="F:protein kinase activator activity"/>
    <property type="evidence" value="ECO:0007669"/>
    <property type="project" value="TreeGrafter"/>
</dbReference>
<dbReference type="SUPFAM" id="SSF55874">
    <property type="entry name" value="ATPase domain of HSP90 chaperone/DNA topoisomerase II/histidine kinase"/>
    <property type="match status" value="1"/>
</dbReference>
<dbReference type="GO" id="GO:0000156">
    <property type="term" value="F:phosphorelay response regulator activity"/>
    <property type="evidence" value="ECO:0007669"/>
    <property type="project" value="TreeGrafter"/>
</dbReference>
<dbReference type="STRING" id="1036779.SAMN04515666_12021"/>
<feature type="transmembrane region" description="Helical" evidence="9">
    <location>
        <begin position="12"/>
        <end position="33"/>
    </location>
</feature>
<evidence type="ECO:0000256" key="6">
    <source>
        <dbReference type="ARBA" id="ARBA00022777"/>
    </source>
</evidence>
<dbReference type="PRINTS" id="PR00344">
    <property type="entry name" value="BCTRLSENSOR"/>
</dbReference>
<keyword evidence="5" id="KW-0547">Nucleotide-binding</keyword>
<dbReference type="GO" id="GO:0005524">
    <property type="term" value="F:ATP binding"/>
    <property type="evidence" value="ECO:0007669"/>
    <property type="project" value="UniProtKB-KW"/>
</dbReference>
<evidence type="ECO:0000256" key="3">
    <source>
        <dbReference type="ARBA" id="ARBA00022553"/>
    </source>
</evidence>
<evidence type="ECO:0000313" key="11">
    <source>
        <dbReference type="EMBL" id="SEM71363.1"/>
    </source>
</evidence>
<keyword evidence="4" id="KW-0808">Transferase</keyword>
<proteinExistence type="predicted"/>
<dbReference type="GO" id="GO:0000155">
    <property type="term" value="F:phosphorelay sensor kinase activity"/>
    <property type="evidence" value="ECO:0007669"/>
    <property type="project" value="InterPro"/>
</dbReference>
<keyword evidence="9" id="KW-0472">Membrane</keyword>
<dbReference type="Pfam" id="PF05227">
    <property type="entry name" value="CHASE3"/>
    <property type="match status" value="1"/>
</dbReference>
<dbReference type="InterPro" id="IPR003661">
    <property type="entry name" value="HisK_dim/P_dom"/>
</dbReference>
<keyword evidence="9" id="KW-1133">Transmembrane helix</keyword>
<evidence type="ECO:0000256" key="4">
    <source>
        <dbReference type="ARBA" id="ARBA00022679"/>
    </source>
</evidence>
<dbReference type="InterPro" id="IPR003594">
    <property type="entry name" value="HATPase_dom"/>
</dbReference>
<dbReference type="AlphaFoldDB" id="A0A1H8ALF4"/>
<dbReference type="EMBL" id="FOAN01000020">
    <property type="protein sequence ID" value="SEM71363.1"/>
    <property type="molecule type" value="Genomic_DNA"/>
</dbReference>
<keyword evidence="3" id="KW-0597">Phosphoprotein</keyword>
<dbReference type="OrthoDB" id="9808408at2"/>
<dbReference type="InterPro" id="IPR036097">
    <property type="entry name" value="HisK_dim/P_sf"/>
</dbReference>
<evidence type="ECO:0000256" key="8">
    <source>
        <dbReference type="ARBA" id="ARBA00023012"/>
    </source>
</evidence>
<dbReference type="GO" id="GO:0007234">
    <property type="term" value="P:osmosensory signaling via phosphorelay pathway"/>
    <property type="evidence" value="ECO:0007669"/>
    <property type="project" value="TreeGrafter"/>
</dbReference>
<keyword evidence="12" id="KW-1185">Reference proteome</keyword>
<comment type="catalytic activity">
    <reaction evidence="1">
        <text>ATP + protein L-histidine = ADP + protein N-phospho-L-histidine.</text>
        <dbReference type="EC" id="2.7.13.3"/>
    </reaction>
</comment>
<organism evidence="11 12">
    <name type="scientific">Bosea lupini</name>
    <dbReference type="NCBI Taxonomy" id="1036779"/>
    <lineage>
        <taxon>Bacteria</taxon>
        <taxon>Pseudomonadati</taxon>
        <taxon>Pseudomonadota</taxon>
        <taxon>Alphaproteobacteria</taxon>
        <taxon>Hyphomicrobiales</taxon>
        <taxon>Boseaceae</taxon>
        <taxon>Bosea</taxon>
    </lineage>
</organism>
<reference evidence="12" key="1">
    <citation type="submission" date="2016-10" db="EMBL/GenBank/DDBJ databases">
        <authorList>
            <person name="Varghese N."/>
            <person name="Submissions S."/>
        </authorList>
    </citation>
    <scope>NUCLEOTIDE SEQUENCE [LARGE SCALE GENOMIC DNA]</scope>
    <source>
        <strain evidence="12">LMG 26383,CCUG 61248,R- 45681</strain>
    </source>
</reference>
<dbReference type="PANTHER" id="PTHR42878">
    <property type="entry name" value="TWO-COMPONENT HISTIDINE KINASE"/>
    <property type="match status" value="1"/>
</dbReference>
<dbReference type="CDD" id="cd00082">
    <property type="entry name" value="HisKA"/>
    <property type="match status" value="1"/>
</dbReference>
<dbReference type="PROSITE" id="PS50109">
    <property type="entry name" value="HIS_KIN"/>
    <property type="match status" value="1"/>
</dbReference>
<evidence type="ECO:0000256" key="2">
    <source>
        <dbReference type="ARBA" id="ARBA00012438"/>
    </source>
</evidence>
<keyword evidence="9" id="KW-0812">Transmembrane</keyword>
<dbReference type="InterPro" id="IPR050351">
    <property type="entry name" value="BphY/WalK/GraS-like"/>
</dbReference>
<dbReference type="CDD" id="cd19410">
    <property type="entry name" value="HK9-like_sensor"/>
    <property type="match status" value="1"/>
</dbReference>